<dbReference type="SUPFAM" id="SSF141868">
    <property type="entry name" value="EAL domain-like"/>
    <property type="match status" value="1"/>
</dbReference>
<feature type="domain" description="PAS" evidence="3">
    <location>
        <begin position="206"/>
        <end position="265"/>
    </location>
</feature>
<dbReference type="InterPro" id="IPR052155">
    <property type="entry name" value="Biofilm_reg_signaling"/>
</dbReference>
<dbReference type="Pfam" id="PF00563">
    <property type="entry name" value="EAL"/>
    <property type="match status" value="1"/>
</dbReference>
<keyword evidence="8" id="KW-1185">Reference proteome</keyword>
<evidence type="ECO:0000259" key="4">
    <source>
        <dbReference type="PROSITE" id="PS50113"/>
    </source>
</evidence>
<dbReference type="SMART" id="SM00052">
    <property type="entry name" value="EAL"/>
    <property type="match status" value="1"/>
</dbReference>
<organism evidence="7 8">
    <name type="scientific">Amphritea japonica ATCC BAA-1530</name>
    <dbReference type="NCBI Taxonomy" id="1278309"/>
    <lineage>
        <taxon>Bacteria</taxon>
        <taxon>Pseudomonadati</taxon>
        <taxon>Pseudomonadota</taxon>
        <taxon>Gammaproteobacteria</taxon>
        <taxon>Oceanospirillales</taxon>
        <taxon>Oceanospirillaceae</taxon>
        <taxon>Amphritea</taxon>
    </lineage>
</organism>
<evidence type="ECO:0000259" key="6">
    <source>
        <dbReference type="PROSITE" id="PS50887"/>
    </source>
</evidence>
<dbReference type="InterPro" id="IPR035965">
    <property type="entry name" value="PAS-like_dom_sf"/>
</dbReference>
<dbReference type="InterPro" id="IPR000014">
    <property type="entry name" value="PAS"/>
</dbReference>
<dbReference type="Pfam" id="PF13426">
    <property type="entry name" value="PAS_9"/>
    <property type="match status" value="3"/>
</dbReference>
<dbReference type="Pfam" id="PF00990">
    <property type="entry name" value="GGDEF"/>
    <property type="match status" value="1"/>
</dbReference>
<dbReference type="Proteomes" id="UP000595663">
    <property type="component" value="Chromosome"/>
</dbReference>
<feature type="transmembrane region" description="Helical" evidence="2">
    <location>
        <begin position="171"/>
        <end position="192"/>
    </location>
</feature>
<keyword evidence="2" id="KW-0472">Membrane</keyword>
<evidence type="ECO:0000313" key="7">
    <source>
        <dbReference type="EMBL" id="BBB24773.1"/>
    </source>
</evidence>
<comment type="cofactor">
    <cofactor evidence="1">
        <name>Mg(2+)</name>
        <dbReference type="ChEBI" id="CHEBI:18420"/>
    </cofactor>
</comment>
<dbReference type="Gene3D" id="3.20.20.450">
    <property type="entry name" value="EAL domain"/>
    <property type="match status" value="1"/>
</dbReference>
<dbReference type="SUPFAM" id="SSF55073">
    <property type="entry name" value="Nucleotide cyclase"/>
    <property type="match status" value="1"/>
</dbReference>
<dbReference type="Gene3D" id="3.30.450.20">
    <property type="entry name" value="PAS domain"/>
    <property type="match status" value="3"/>
</dbReference>
<dbReference type="FunFam" id="3.30.70.270:FF:000001">
    <property type="entry name" value="Diguanylate cyclase domain protein"/>
    <property type="match status" value="1"/>
</dbReference>
<evidence type="ECO:0000259" key="5">
    <source>
        <dbReference type="PROSITE" id="PS50883"/>
    </source>
</evidence>
<reference evidence="7 8" key="1">
    <citation type="journal article" date="2008" name="Int. J. Syst. Evol. Microbiol.">
        <title>Amphritea japonica sp. nov. and Amphritea balenae sp. nov., isolated from the sediment adjacent to sperm whale carcasses off Kagoshima, Japan.</title>
        <authorList>
            <person name="Miyazaki M."/>
            <person name="Nogi Y."/>
            <person name="Fujiwara Y."/>
            <person name="Kawato M."/>
            <person name="Nagahama T."/>
            <person name="Kubokawa K."/>
            <person name="Horikoshi K."/>
        </authorList>
    </citation>
    <scope>NUCLEOTIDE SEQUENCE [LARGE SCALE GENOMIC DNA]</scope>
    <source>
        <strain evidence="7 8">ATCC BAA-1530</strain>
    </source>
</reference>
<sequence length="905" mass="101041">MSLNKKPFTYIAILLLILGITTPTYAEISFNDAFTRHNAVMLLIDPMSGEIIDANQAASQFYGYPLNTLRSMVIQEINTLTKEQVANERKLAQKEGRNYFIFRHKSADGSIRTVEVHSTPITSNNQKLLFSIITDASAASGRNQGLWQYQEKLEEMVAIQTSELSSKSQQVIYIMGLSITLLLALLFLLAVVNKRNIALRQKAEEQEVTLNTILNNITDAIIYTDCNRNIITANKSAESIFGYKYQEFKGESAAILYADIADFIYQGKLRFSLDASPKTDLYEVTYKRHDGDTFVGETLGSVIKNSAGDALGFIGVIRDITDRKTTEEGLRQAASVFQNASEGIIITSPTGTILDVNAAYTAITGYSREETLGQSSKMLKSGLQADAFYETMWKRLLSSGHWEGEIYNRHKNGHTYLEQLSINAVQDDQGQTKCYIGLFYDITLQKEHEKQLHHIAHFDALTELPNRLLLADRLQQGILHADRQMDSLAVVYIDLDGFKAINDQYGHDVGDKLLVEVAQRMKQVLREGDTIARLGGDEFVAIFTDLADTESCIPLLNRILQTISAGVKIDNSLLHVTASLGVAFYPTEDPEPDKLLRQADQAMYQAKLKSKNCYHIFDPVHDRSLKGRHERIERLQQALADNEFILYYQPKVHLRTGELIGVEALIRWLHPEKGLLPPAAFLPDIDNHDLDIELGQWVITSALKQLSAWQSIGLNIRVSVNISAQQLQDSRFSKQLHQLLTAHPTANPANFELEILESSALQDLQQVSKTMKICSQMGVKFALDDFGTGYSSLTYLKYLPVEVLKIDRTFVNGMLSNSEDMAIIKAVLGLAKAFQRDIVAEGVETPEQGVSLLQLGCEIAQGYGIARPMPATEIHSWSKNWQPPAVWVNSSTGAEGKAAPHKTLT</sequence>
<dbReference type="OrthoDB" id="9176779at2"/>
<keyword evidence="2" id="KW-1133">Transmembrane helix</keyword>
<dbReference type="SMART" id="SM00267">
    <property type="entry name" value="GGDEF"/>
    <property type="match status" value="1"/>
</dbReference>
<dbReference type="InterPro" id="IPR029787">
    <property type="entry name" value="Nucleotide_cyclase"/>
</dbReference>
<dbReference type="SUPFAM" id="SSF55785">
    <property type="entry name" value="PYP-like sensor domain (PAS domain)"/>
    <property type="match status" value="3"/>
</dbReference>
<dbReference type="KEGG" id="ajp:AMJAP_0174"/>
<dbReference type="NCBIfam" id="TIGR00229">
    <property type="entry name" value="sensory_box"/>
    <property type="match status" value="3"/>
</dbReference>
<evidence type="ECO:0000256" key="1">
    <source>
        <dbReference type="ARBA" id="ARBA00001946"/>
    </source>
</evidence>
<dbReference type="AlphaFoldDB" id="A0A7R6P8F6"/>
<name>A0A7R6P8F6_9GAMM</name>
<dbReference type="InterPro" id="IPR000700">
    <property type="entry name" value="PAS-assoc_C"/>
</dbReference>
<dbReference type="EMBL" id="AP014545">
    <property type="protein sequence ID" value="BBB24773.1"/>
    <property type="molecule type" value="Genomic_DNA"/>
</dbReference>
<dbReference type="PANTHER" id="PTHR44757:SF2">
    <property type="entry name" value="BIOFILM ARCHITECTURE MAINTENANCE PROTEIN MBAA"/>
    <property type="match status" value="1"/>
</dbReference>
<dbReference type="SMART" id="SM00091">
    <property type="entry name" value="PAS"/>
    <property type="match status" value="3"/>
</dbReference>
<dbReference type="PROSITE" id="PS50887">
    <property type="entry name" value="GGDEF"/>
    <property type="match status" value="1"/>
</dbReference>
<dbReference type="InterPro" id="IPR001633">
    <property type="entry name" value="EAL_dom"/>
</dbReference>
<feature type="domain" description="EAL" evidence="5">
    <location>
        <begin position="628"/>
        <end position="882"/>
    </location>
</feature>
<dbReference type="InterPro" id="IPR001610">
    <property type="entry name" value="PAC"/>
</dbReference>
<evidence type="ECO:0000259" key="3">
    <source>
        <dbReference type="PROSITE" id="PS50112"/>
    </source>
</evidence>
<dbReference type="PROSITE" id="PS50112">
    <property type="entry name" value="PAS"/>
    <property type="match status" value="2"/>
</dbReference>
<dbReference type="PROSITE" id="PS50883">
    <property type="entry name" value="EAL"/>
    <property type="match status" value="1"/>
</dbReference>
<dbReference type="CDD" id="cd01949">
    <property type="entry name" value="GGDEF"/>
    <property type="match status" value="1"/>
</dbReference>
<dbReference type="InterPro" id="IPR000160">
    <property type="entry name" value="GGDEF_dom"/>
</dbReference>
<keyword evidence="2" id="KW-0812">Transmembrane</keyword>
<dbReference type="PROSITE" id="PS50113">
    <property type="entry name" value="PAC"/>
    <property type="match status" value="2"/>
</dbReference>
<evidence type="ECO:0000256" key="2">
    <source>
        <dbReference type="SAM" id="Phobius"/>
    </source>
</evidence>
<dbReference type="PANTHER" id="PTHR44757">
    <property type="entry name" value="DIGUANYLATE CYCLASE DGCP"/>
    <property type="match status" value="1"/>
</dbReference>
<evidence type="ECO:0000313" key="8">
    <source>
        <dbReference type="Proteomes" id="UP000595663"/>
    </source>
</evidence>
<dbReference type="NCBIfam" id="TIGR00254">
    <property type="entry name" value="GGDEF"/>
    <property type="match status" value="1"/>
</dbReference>
<feature type="domain" description="GGDEF" evidence="6">
    <location>
        <begin position="486"/>
        <end position="619"/>
    </location>
</feature>
<gene>
    <name evidence="7" type="ORF">AMJAP_0174</name>
</gene>
<dbReference type="CDD" id="cd00130">
    <property type="entry name" value="PAS"/>
    <property type="match status" value="3"/>
</dbReference>
<dbReference type="GO" id="GO:0003824">
    <property type="term" value="F:catalytic activity"/>
    <property type="evidence" value="ECO:0007669"/>
    <property type="project" value="UniProtKB-ARBA"/>
</dbReference>
<dbReference type="Gene3D" id="3.30.70.270">
    <property type="match status" value="1"/>
</dbReference>
<dbReference type="CDD" id="cd01948">
    <property type="entry name" value="EAL"/>
    <property type="match status" value="1"/>
</dbReference>
<feature type="domain" description="PAS" evidence="3">
    <location>
        <begin position="326"/>
        <end position="375"/>
    </location>
</feature>
<dbReference type="InterPro" id="IPR043128">
    <property type="entry name" value="Rev_trsase/Diguanyl_cyclase"/>
</dbReference>
<feature type="domain" description="PAC" evidence="4">
    <location>
        <begin position="280"/>
        <end position="332"/>
    </location>
</feature>
<accession>A0A7R6P8F6</accession>
<proteinExistence type="predicted"/>
<feature type="domain" description="PAC" evidence="4">
    <location>
        <begin position="400"/>
        <end position="454"/>
    </location>
</feature>
<dbReference type="InterPro" id="IPR035919">
    <property type="entry name" value="EAL_sf"/>
</dbReference>
<dbReference type="RefSeq" id="WP_019621055.1">
    <property type="nucleotide sequence ID" value="NZ_AP014545.1"/>
</dbReference>
<protein>
    <submittedName>
        <fullName evidence="7">Signal transduction protein</fullName>
    </submittedName>
</protein>
<dbReference type="SMART" id="SM00086">
    <property type="entry name" value="PAC"/>
    <property type="match status" value="3"/>
</dbReference>